<dbReference type="GO" id="GO:0005524">
    <property type="term" value="F:ATP binding"/>
    <property type="evidence" value="ECO:0007669"/>
    <property type="project" value="UniProtKB-UniRule"/>
</dbReference>
<keyword evidence="2" id="KW-0723">Serine/threonine-protein kinase</keyword>
<dbReference type="CDD" id="cd14003">
    <property type="entry name" value="STKc_AMPK-like"/>
    <property type="match status" value="1"/>
</dbReference>
<dbReference type="GO" id="GO:0007165">
    <property type="term" value="P:signal transduction"/>
    <property type="evidence" value="ECO:0007669"/>
    <property type="project" value="TreeGrafter"/>
</dbReference>
<reference evidence="12" key="1">
    <citation type="submission" date="2021-01" db="EMBL/GenBank/DDBJ databases">
        <authorList>
            <person name="Corre E."/>
            <person name="Pelletier E."/>
            <person name="Niang G."/>
            <person name="Scheremetjew M."/>
            <person name="Finn R."/>
            <person name="Kale V."/>
            <person name="Holt S."/>
            <person name="Cochrane G."/>
            <person name="Meng A."/>
            <person name="Brown T."/>
            <person name="Cohen L."/>
        </authorList>
    </citation>
    <scope>NUCLEOTIDE SEQUENCE</scope>
    <source>
        <strain evidence="12">SAG 36.94</strain>
    </source>
</reference>
<feature type="compositionally biased region" description="Basic and acidic residues" evidence="10">
    <location>
        <begin position="590"/>
        <end position="611"/>
    </location>
</feature>
<feature type="region of interest" description="Disordered" evidence="10">
    <location>
        <begin position="545"/>
        <end position="573"/>
    </location>
</feature>
<dbReference type="InterPro" id="IPR008271">
    <property type="entry name" value="Ser/Thr_kinase_AS"/>
</dbReference>
<organism evidence="12">
    <name type="scientific">Compsopogon caeruleus</name>
    <dbReference type="NCBI Taxonomy" id="31354"/>
    <lineage>
        <taxon>Eukaryota</taxon>
        <taxon>Rhodophyta</taxon>
        <taxon>Compsopogonophyceae</taxon>
        <taxon>Compsopogonales</taxon>
        <taxon>Compsopogonaceae</taxon>
        <taxon>Compsopogon</taxon>
    </lineage>
</organism>
<evidence type="ECO:0000256" key="6">
    <source>
        <dbReference type="ARBA" id="ARBA00022840"/>
    </source>
</evidence>
<keyword evidence="6 9" id="KW-0067">ATP-binding</keyword>
<evidence type="ECO:0000256" key="10">
    <source>
        <dbReference type="SAM" id="MobiDB-lite"/>
    </source>
</evidence>
<dbReference type="Pfam" id="PF00069">
    <property type="entry name" value="Pkinase"/>
    <property type="match status" value="1"/>
</dbReference>
<dbReference type="EMBL" id="HBGH01004723">
    <property type="protein sequence ID" value="CAD9230531.1"/>
    <property type="molecule type" value="Transcribed_RNA"/>
</dbReference>
<evidence type="ECO:0000256" key="4">
    <source>
        <dbReference type="ARBA" id="ARBA00022741"/>
    </source>
</evidence>
<dbReference type="GO" id="GO:0004674">
    <property type="term" value="F:protein serine/threonine kinase activity"/>
    <property type="evidence" value="ECO:0007669"/>
    <property type="project" value="UniProtKB-KW"/>
</dbReference>
<keyword evidence="5" id="KW-0418">Kinase</keyword>
<dbReference type="Gene3D" id="1.10.510.10">
    <property type="entry name" value="Transferase(Phosphotransferase) domain 1"/>
    <property type="match status" value="1"/>
</dbReference>
<evidence type="ECO:0000256" key="9">
    <source>
        <dbReference type="PROSITE-ProRule" id="PRU10141"/>
    </source>
</evidence>
<dbReference type="InterPro" id="IPR011009">
    <property type="entry name" value="Kinase-like_dom_sf"/>
</dbReference>
<evidence type="ECO:0000256" key="3">
    <source>
        <dbReference type="ARBA" id="ARBA00022679"/>
    </source>
</evidence>
<protein>
    <recommendedName>
        <fullName evidence="1">non-specific serine/threonine protein kinase</fullName>
        <ecNumber evidence="1">2.7.11.1</ecNumber>
    </recommendedName>
</protein>
<dbReference type="AlphaFoldDB" id="A0A7S1XD48"/>
<feature type="region of interest" description="Disordered" evidence="10">
    <location>
        <begin position="590"/>
        <end position="626"/>
    </location>
</feature>
<feature type="region of interest" description="Disordered" evidence="10">
    <location>
        <begin position="408"/>
        <end position="475"/>
    </location>
</feature>
<keyword evidence="3" id="KW-0808">Transferase</keyword>
<feature type="compositionally biased region" description="Polar residues" evidence="10">
    <location>
        <begin position="441"/>
        <end position="451"/>
    </location>
</feature>
<feature type="domain" description="Protein kinase" evidence="11">
    <location>
        <begin position="9"/>
        <end position="266"/>
    </location>
</feature>
<proteinExistence type="predicted"/>
<dbReference type="PROSITE" id="PS00107">
    <property type="entry name" value="PROTEIN_KINASE_ATP"/>
    <property type="match status" value="1"/>
</dbReference>
<evidence type="ECO:0000256" key="5">
    <source>
        <dbReference type="ARBA" id="ARBA00022777"/>
    </source>
</evidence>
<dbReference type="PANTHER" id="PTHR43895:SF32">
    <property type="entry name" value="SERINE_THREONINE-PROTEIN KINASE CHK1"/>
    <property type="match status" value="1"/>
</dbReference>
<dbReference type="PROSITE" id="PS00108">
    <property type="entry name" value="PROTEIN_KINASE_ST"/>
    <property type="match status" value="1"/>
</dbReference>
<feature type="compositionally biased region" description="Basic and acidic residues" evidence="10">
    <location>
        <begin position="545"/>
        <end position="560"/>
    </location>
</feature>
<evidence type="ECO:0000256" key="7">
    <source>
        <dbReference type="ARBA" id="ARBA00047899"/>
    </source>
</evidence>
<dbReference type="InterPro" id="IPR000719">
    <property type="entry name" value="Prot_kinase_dom"/>
</dbReference>
<evidence type="ECO:0000256" key="2">
    <source>
        <dbReference type="ARBA" id="ARBA00022527"/>
    </source>
</evidence>
<evidence type="ECO:0000256" key="1">
    <source>
        <dbReference type="ARBA" id="ARBA00012513"/>
    </source>
</evidence>
<evidence type="ECO:0000313" key="12">
    <source>
        <dbReference type="EMBL" id="CAD9230531.1"/>
    </source>
</evidence>
<dbReference type="InterPro" id="IPR017441">
    <property type="entry name" value="Protein_kinase_ATP_BS"/>
</dbReference>
<keyword evidence="4 9" id="KW-0547">Nucleotide-binding</keyword>
<feature type="binding site" evidence="9">
    <location>
        <position position="38"/>
    </location>
    <ligand>
        <name>ATP</name>
        <dbReference type="ChEBI" id="CHEBI:30616"/>
    </ligand>
</feature>
<comment type="catalytic activity">
    <reaction evidence="7">
        <text>L-threonyl-[protein] + ATP = O-phospho-L-threonyl-[protein] + ADP + H(+)</text>
        <dbReference type="Rhea" id="RHEA:46608"/>
        <dbReference type="Rhea" id="RHEA-COMP:11060"/>
        <dbReference type="Rhea" id="RHEA-COMP:11605"/>
        <dbReference type="ChEBI" id="CHEBI:15378"/>
        <dbReference type="ChEBI" id="CHEBI:30013"/>
        <dbReference type="ChEBI" id="CHEBI:30616"/>
        <dbReference type="ChEBI" id="CHEBI:61977"/>
        <dbReference type="ChEBI" id="CHEBI:456216"/>
        <dbReference type="EC" id="2.7.11.1"/>
    </reaction>
</comment>
<comment type="catalytic activity">
    <reaction evidence="8">
        <text>L-seryl-[protein] + ATP = O-phospho-L-seryl-[protein] + ADP + H(+)</text>
        <dbReference type="Rhea" id="RHEA:17989"/>
        <dbReference type="Rhea" id="RHEA-COMP:9863"/>
        <dbReference type="Rhea" id="RHEA-COMP:11604"/>
        <dbReference type="ChEBI" id="CHEBI:15378"/>
        <dbReference type="ChEBI" id="CHEBI:29999"/>
        <dbReference type="ChEBI" id="CHEBI:30616"/>
        <dbReference type="ChEBI" id="CHEBI:83421"/>
        <dbReference type="ChEBI" id="CHEBI:456216"/>
        <dbReference type="EC" id="2.7.11.1"/>
    </reaction>
</comment>
<dbReference type="PROSITE" id="PS50011">
    <property type="entry name" value="PROTEIN_KINASE_DOM"/>
    <property type="match status" value="1"/>
</dbReference>
<dbReference type="SUPFAM" id="SSF56112">
    <property type="entry name" value="Protein kinase-like (PK-like)"/>
    <property type="match status" value="1"/>
</dbReference>
<accession>A0A7S1XD48</accession>
<dbReference type="EC" id="2.7.11.1" evidence="1"/>
<dbReference type="FunFam" id="1.10.510.10:FF:000571">
    <property type="entry name" value="Maternal embryonic leucine zipper kinase"/>
    <property type="match status" value="1"/>
</dbReference>
<sequence>MTCTRIGDFILSKTIGEGSFGKVKYAEHVGTGEPFAVKVLDKENIRRRCLTVQVRREISVMKQLRHKNVVRLHQVLSTIDKVFLVMEHVTGGELFEEILRWKRMPEDVARYYFLQLLDGLEHCHLRGVFHRDLKPENLLLDRSGLLKITDFGLSTLKGKDKASDLLHTQCGTPNYVAPEIIERASTGYSGEKSDIWSCGIILYVLLVGYLPFDDDDHNELFRKILTCEIDYPEALSTSAVDLISRLLDTDPERRYNIQQTRAHEWCMKLPSGGEVLYRGSSFATHGLMPSEHSEQTWDPTLMEGESQLNELSQQLESTLNVQESSGRLSPDLAENFEMDSLMSSTAQTQSQNVDENLIGPSFTLSQEAYLTPTREPVGLMPCSKGEQGVGGELLTSASLEEVSKKNYAPEMPNVPESSLEVTPGNKHGPSIGTRHGGGTPVENQPKQSGLTTPLLMEGTDDSGVPFAGDGQKSRERALDEISRIVDQSSSQQQGGEQIAISLLSTPEHLVCCNGSEDVTSSLVQVNEERVHNVDGWTPIFERRAEVEKGPSAHENQRSSEEGSCGKAPSPSWVTVNQHDIPLMEHEGEQVIKSKKRDEPSSLTKQSEKQDRTSGSSNGKRSKGKPISLEALVHGGTLRVHTGPDVVNSQDAQDEFGVSDGELNSCWDTEMGGEREPLRRGSDKRAMTVGSRVERFMRWRHRSREPSCIQEGVWMLPLSVDDVEWLSSRENMSAGNLRFTDCVRFKVIRGAKKAREAQIRKKLESDNGLMDLSKPWFYPTARGKTLSKPPIEPPLRDETDSGTLISRDCNFGVGSEQLFISRSYGGSPSLKRVHM</sequence>
<gene>
    <name evidence="12" type="ORF">CCAE0312_LOCUS2583</name>
</gene>
<dbReference type="PANTHER" id="PTHR43895">
    <property type="entry name" value="CALCIUM/CALMODULIN-DEPENDENT PROTEIN KINASE KINASE-RELATED"/>
    <property type="match status" value="1"/>
</dbReference>
<evidence type="ECO:0000259" key="11">
    <source>
        <dbReference type="PROSITE" id="PS50011"/>
    </source>
</evidence>
<dbReference type="SMART" id="SM00220">
    <property type="entry name" value="S_TKc"/>
    <property type="match status" value="1"/>
</dbReference>
<name>A0A7S1XD48_9RHOD</name>
<evidence type="ECO:0000256" key="8">
    <source>
        <dbReference type="ARBA" id="ARBA00048679"/>
    </source>
</evidence>
<dbReference type="FunFam" id="3.30.200.20:FF:000042">
    <property type="entry name" value="Aurora kinase A"/>
    <property type="match status" value="1"/>
</dbReference>